<evidence type="ECO:0008006" key="6">
    <source>
        <dbReference type="Google" id="ProtNLM"/>
    </source>
</evidence>
<proteinExistence type="inferred from homology"/>
<reference evidence="4 5" key="1">
    <citation type="submission" date="2017-12" db="EMBL/GenBank/DDBJ databases">
        <title>Hemimetabolous genomes reveal molecular basis of termite eusociality.</title>
        <authorList>
            <person name="Harrison M.C."/>
            <person name="Jongepier E."/>
            <person name="Robertson H.M."/>
            <person name="Arning N."/>
            <person name="Bitard-Feildel T."/>
            <person name="Chao H."/>
            <person name="Childers C.P."/>
            <person name="Dinh H."/>
            <person name="Doddapaneni H."/>
            <person name="Dugan S."/>
            <person name="Gowin J."/>
            <person name="Greiner C."/>
            <person name="Han Y."/>
            <person name="Hu H."/>
            <person name="Hughes D.S.T."/>
            <person name="Huylmans A.-K."/>
            <person name="Kemena C."/>
            <person name="Kremer L.P.M."/>
            <person name="Lee S.L."/>
            <person name="Lopez-Ezquerra A."/>
            <person name="Mallet L."/>
            <person name="Monroy-Kuhn J.M."/>
            <person name="Moser A."/>
            <person name="Murali S.C."/>
            <person name="Muzny D.M."/>
            <person name="Otani S."/>
            <person name="Piulachs M.-D."/>
            <person name="Poelchau M."/>
            <person name="Qu J."/>
            <person name="Schaub F."/>
            <person name="Wada-Katsumata A."/>
            <person name="Worley K.C."/>
            <person name="Xie Q."/>
            <person name="Ylla G."/>
            <person name="Poulsen M."/>
            <person name="Gibbs R.A."/>
            <person name="Schal C."/>
            <person name="Richards S."/>
            <person name="Belles X."/>
            <person name="Korb J."/>
            <person name="Bornberg-Bauer E."/>
        </authorList>
    </citation>
    <scope>NUCLEOTIDE SEQUENCE [LARGE SCALE GENOMIC DNA]</scope>
    <source>
        <tissue evidence="4">Whole body</tissue>
    </source>
</reference>
<keyword evidence="5" id="KW-1185">Reference proteome</keyword>
<dbReference type="InParanoid" id="A0A2J7QHT6"/>
<sequence length="322" mass="35667">MGRTKERMELCVISCMTPALSEKDNNGGNANVTIFFSGLLAVFTYFMRILSGRKRKPYGRSRSLIRHIGSLIPMKSLPQFYLTPKFQQSEVGTGDFYIHDRFQEDDSGYVRSCGVSNQQSQLVPSFFHNSVRSSTPVKEVEDEKFLALQHEVQKLQAMVHELWMCHQATLSSDSEETAVAVRCVVSSSTSLLQAQLPPPPPPLPPPPPPPLPLSLIPVRNVSNKSKANSLCPTKSSGEAVLSLGDIMKDVTKVKLRPVERTPGGNPKRRPVTPSDPSNVLAAVLKKRFAAIHSATRTPKYQDNFHLNTMETCKPPVVVQLFT</sequence>
<evidence type="ECO:0000256" key="3">
    <source>
        <dbReference type="SAM" id="Phobius"/>
    </source>
</evidence>
<organism evidence="4 5">
    <name type="scientific">Cryptotermes secundus</name>
    <dbReference type="NCBI Taxonomy" id="105785"/>
    <lineage>
        <taxon>Eukaryota</taxon>
        <taxon>Metazoa</taxon>
        <taxon>Ecdysozoa</taxon>
        <taxon>Arthropoda</taxon>
        <taxon>Hexapoda</taxon>
        <taxon>Insecta</taxon>
        <taxon>Pterygota</taxon>
        <taxon>Neoptera</taxon>
        <taxon>Polyneoptera</taxon>
        <taxon>Dictyoptera</taxon>
        <taxon>Blattodea</taxon>
        <taxon>Blattoidea</taxon>
        <taxon>Termitoidae</taxon>
        <taxon>Kalotermitidae</taxon>
        <taxon>Cryptotermitinae</taxon>
        <taxon>Cryptotermes</taxon>
    </lineage>
</organism>
<feature type="compositionally biased region" description="Pro residues" evidence="2">
    <location>
        <begin position="196"/>
        <end position="212"/>
    </location>
</feature>
<dbReference type="GO" id="GO:0009060">
    <property type="term" value="P:aerobic respiration"/>
    <property type="evidence" value="ECO:0007669"/>
    <property type="project" value="TreeGrafter"/>
</dbReference>
<dbReference type="GO" id="GO:0000266">
    <property type="term" value="P:mitochondrial fission"/>
    <property type="evidence" value="ECO:0007669"/>
    <property type="project" value="TreeGrafter"/>
</dbReference>
<dbReference type="Proteomes" id="UP000235965">
    <property type="component" value="Unassembled WGS sequence"/>
</dbReference>
<keyword evidence="3" id="KW-0472">Membrane</keyword>
<dbReference type="OrthoDB" id="2133332at2759"/>
<feature type="region of interest" description="Disordered" evidence="2">
    <location>
        <begin position="192"/>
        <end position="212"/>
    </location>
</feature>
<dbReference type="AlphaFoldDB" id="A0A2J7QHT6"/>
<feature type="region of interest" description="Disordered" evidence="2">
    <location>
        <begin position="257"/>
        <end position="277"/>
    </location>
</feature>
<dbReference type="GO" id="GO:0005739">
    <property type="term" value="C:mitochondrion"/>
    <property type="evidence" value="ECO:0007669"/>
    <property type="project" value="TreeGrafter"/>
</dbReference>
<comment type="caution">
    <text evidence="4">The sequence shown here is derived from an EMBL/GenBank/DDBJ whole genome shotgun (WGS) entry which is preliminary data.</text>
</comment>
<keyword evidence="3" id="KW-0812">Transmembrane</keyword>
<evidence type="ECO:0000256" key="2">
    <source>
        <dbReference type="SAM" id="MobiDB-lite"/>
    </source>
</evidence>
<dbReference type="PANTHER" id="PTHR14215">
    <property type="entry name" value="PROTEIN OF UNKNOWN FUNCTION DUF729"/>
    <property type="match status" value="1"/>
</dbReference>
<evidence type="ECO:0000256" key="1">
    <source>
        <dbReference type="ARBA" id="ARBA00005807"/>
    </source>
</evidence>
<dbReference type="STRING" id="105785.A0A2J7QHT6"/>
<comment type="similarity">
    <text evidence="1">Belongs to the MTFR1 family.</text>
</comment>
<evidence type="ECO:0000313" key="5">
    <source>
        <dbReference type="Proteomes" id="UP000235965"/>
    </source>
</evidence>
<accession>A0A2J7QHT6</accession>
<protein>
    <recommendedName>
        <fullName evidence="6">Mitochondrial fission regulator 2</fullName>
    </recommendedName>
</protein>
<gene>
    <name evidence="4" type="ORF">B7P43_G07543</name>
</gene>
<keyword evidence="3" id="KW-1133">Transmembrane helix</keyword>
<dbReference type="EMBL" id="NEVH01013964">
    <property type="protein sequence ID" value="PNF28150.1"/>
    <property type="molecule type" value="Genomic_DNA"/>
</dbReference>
<name>A0A2J7QHT6_9NEOP</name>
<dbReference type="PANTHER" id="PTHR14215:SF0">
    <property type="entry name" value="WH2 DOMAIN-CONTAINING PROTEIN"/>
    <property type="match status" value="1"/>
</dbReference>
<evidence type="ECO:0000313" key="4">
    <source>
        <dbReference type="EMBL" id="PNF28150.1"/>
    </source>
</evidence>
<dbReference type="InterPro" id="IPR007972">
    <property type="entry name" value="Mtfr1"/>
</dbReference>
<feature type="transmembrane region" description="Helical" evidence="3">
    <location>
        <begin position="31"/>
        <end position="50"/>
    </location>
</feature>